<name>A0A975B7F3_9BACT</name>
<gene>
    <name evidence="1" type="ORF">dnl_25560</name>
</gene>
<keyword evidence="2" id="KW-1185">Reference proteome</keyword>
<dbReference type="Gene3D" id="3.30.70.2940">
    <property type="match status" value="1"/>
</dbReference>
<dbReference type="InterPro" id="IPR010165">
    <property type="entry name" value="CRISPR-Cmr3_IIIB"/>
</dbReference>
<dbReference type="NCBIfam" id="TIGR01888">
    <property type="entry name" value="cas_cmr3"/>
    <property type="match status" value="1"/>
</dbReference>
<dbReference type="RefSeq" id="WP_207691927.1">
    <property type="nucleotide sequence ID" value="NZ_CP061799.1"/>
</dbReference>
<dbReference type="AlphaFoldDB" id="A0A975B7F3"/>
<protein>
    <submittedName>
        <fullName evidence="1">CRISPR type III-B/RAMP module RAMP protein Cmr3</fullName>
    </submittedName>
</protein>
<dbReference type="Proteomes" id="UP000663720">
    <property type="component" value="Chromosome"/>
</dbReference>
<dbReference type="InterPro" id="IPR019117">
    <property type="entry name" value="CRISPR-assoc_protein_Cmr3"/>
</dbReference>
<sequence length="395" mass="44366">MWIFIKPVDTVCCRDGRPFGLGENVSAKTLFPPMPSTFYGAIRSAILAENNKSFKDFHKQKHPYPDLAEVGTTSELGTLKISGPWLAKKNESLESFEHFFPSPVNLAQDKEDESVLYKLIPEKDSLMLNSFSDLKIPLLAIQGPENKIVKSIGGYLNISGAGKMLMRDDEIPEKNKDYCSSEKLYKMSWQVGLKRTFKARTAEEGHLYSIGHYRMSSKTDESSGFMIKVQDADNLPKQGMLRLGGESRAAIYEKVSWVPFQDHDFNQIVDLIVEKQRFFLWLLTPAIPERNFLPFSVNPPEMSLAMKGLKVKLTACQLGTKEVIGGFKFGQYSGGASKASFRAVPSGSVYFFEIEEKTDKNAIDKFVRTQMFDTLDCQIKDMANQGFGTTLIGGY</sequence>
<dbReference type="KEGG" id="dli:dnl_25560"/>
<organism evidence="1 2">
    <name type="scientific">Desulfonema limicola</name>
    <dbReference type="NCBI Taxonomy" id="45656"/>
    <lineage>
        <taxon>Bacteria</taxon>
        <taxon>Pseudomonadati</taxon>
        <taxon>Thermodesulfobacteriota</taxon>
        <taxon>Desulfobacteria</taxon>
        <taxon>Desulfobacterales</taxon>
        <taxon>Desulfococcaceae</taxon>
        <taxon>Desulfonema</taxon>
    </lineage>
</organism>
<reference evidence="1" key="1">
    <citation type="journal article" date="2021" name="Microb. Physiol.">
        <title>Proteogenomic Insights into the Physiology of Marine, Sulfate-Reducing, Filamentous Desulfonema limicola and Desulfonema magnum.</title>
        <authorList>
            <person name="Schnaars V."/>
            <person name="Wohlbrand L."/>
            <person name="Scheve S."/>
            <person name="Hinrichs C."/>
            <person name="Reinhardt R."/>
            <person name="Rabus R."/>
        </authorList>
    </citation>
    <scope>NUCLEOTIDE SEQUENCE</scope>
    <source>
        <strain evidence="1">5ac10</strain>
    </source>
</reference>
<dbReference type="EMBL" id="CP061799">
    <property type="protein sequence ID" value="QTA80260.1"/>
    <property type="molecule type" value="Genomic_DNA"/>
</dbReference>
<dbReference type="Pfam" id="PF09700">
    <property type="entry name" value="Cas_Cmr3"/>
    <property type="match status" value="1"/>
</dbReference>
<evidence type="ECO:0000313" key="2">
    <source>
        <dbReference type="Proteomes" id="UP000663720"/>
    </source>
</evidence>
<accession>A0A975B7F3</accession>
<proteinExistence type="predicted"/>
<evidence type="ECO:0000313" key="1">
    <source>
        <dbReference type="EMBL" id="QTA80260.1"/>
    </source>
</evidence>
<dbReference type="Gene3D" id="2.60.40.4350">
    <property type="match status" value="1"/>
</dbReference>